<protein>
    <submittedName>
        <fullName evidence="1">Uncharacterized protein</fullName>
    </submittedName>
</protein>
<gene>
    <name evidence="1" type="ORF">SAMN05192573_1186</name>
</gene>
<sequence>MKTKEEIKNMVINFYWGHLSKYYDAMYVGNAIVFIDQVVDYVYQRQHQRC</sequence>
<proteinExistence type="predicted"/>
<accession>A0A1G8J6G6</accession>
<dbReference type="Proteomes" id="UP000199705">
    <property type="component" value="Unassembled WGS sequence"/>
</dbReference>
<dbReference type="STRING" id="551996.SAMN05192573_1186"/>
<organism evidence="1 2">
    <name type="scientific">Mucilaginibacter gossypii</name>
    <dbReference type="NCBI Taxonomy" id="551996"/>
    <lineage>
        <taxon>Bacteria</taxon>
        <taxon>Pseudomonadati</taxon>
        <taxon>Bacteroidota</taxon>
        <taxon>Sphingobacteriia</taxon>
        <taxon>Sphingobacteriales</taxon>
        <taxon>Sphingobacteriaceae</taxon>
        <taxon>Mucilaginibacter</taxon>
    </lineage>
</organism>
<dbReference type="EMBL" id="FNCG01000018">
    <property type="protein sequence ID" value="SDI26587.1"/>
    <property type="molecule type" value="Genomic_DNA"/>
</dbReference>
<keyword evidence="2" id="KW-1185">Reference proteome</keyword>
<evidence type="ECO:0000313" key="2">
    <source>
        <dbReference type="Proteomes" id="UP000199705"/>
    </source>
</evidence>
<name>A0A1G8J6G6_9SPHI</name>
<reference evidence="2" key="1">
    <citation type="submission" date="2016-10" db="EMBL/GenBank/DDBJ databases">
        <authorList>
            <person name="Varghese N."/>
            <person name="Submissions S."/>
        </authorList>
    </citation>
    <scope>NUCLEOTIDE SEQUENCE [LARGE SCALE GENOMIC DNA]</scope>
    <source>
        <strain evidence="2">Gh-67</strain>
    </source>
</reference>
<dbReference type="AlphaFoldDB" id="A0A1G8J6G6"/>
<evidence type="ECO:0000313" key="1">
    <source>
        <dbReference type="EMBL" id="SDI26587.1"/>
    </source>
</evidence>